<dbReference type="SUPFAM" id="SSF52058">
    <property type="entry name" value="L domain-like"/>
    <property type="match status" value="2"/>
</dbReference>
<dbReference type="Pfam" id="PF07679">
    <property type="entry name" value="I-set"/>
    <property type="match status" value="2"/>
</dbReference>
<gene>
    <name evidence="9" type="ORF">TCEB3V08_LOCUS3353</name>
</gene>
<evidence type="ECO:0000256" key="7">
    <source>
        <dbReference type="SAM" id="SignalP"/>
    </source>
</evidence>
<dbReference type="InterPro" id="IPR003599">
    <property type="entry name" value="Ig_sub"/>
</dbReference>
<feature type="domain" description="Ig-like" evidence="8">
    <location>
        <begin position="585"/>
        <end position="674"/>
    </location>
</feature>
<dbReference type="PANTHER" id="PTHR45842">
    <property type="entry name" value="SYNAPTIC ADHESION-LIKE MOLECULE SALM"/>
    <property type="match status" value="1"/>
</dbReference>
<dbReference type="PROSITE" id="PS51450">
    <property type="entry name" value="LRR"/>
    <property type="match status" value="5"/>
</dbReference>
<dbReference type="AlphaFoldDB" id="A0A7R9CHD4"/>
<accession>A0A7R9CHD4</accession>
<reference evidence="9" key="1">
    <citation type="submission" date="2020-11" db="EMBL/GenBank/DDBJ databases">
        <authorList>
            <person name="Tran Van P."/>
        </authorList>
    </citation>
    <scope>NUCLEOTIDE SEQUENCE</scope>
</reference>
<evidence type="ECO:0000259" key="8">
    <source>
        <dbReference type="PROSITE" id="PS50835"/>
    </source>
</evidence>
<proteinExistence type="predicted"/>
<keyword evidence="3" id="KW-0677">Repeat</keyword>
<dbReference type="FunFam" id="2.60.40.10:FF:000150">
    <property type="entry name" value="Leucine rich repeats and immunoglobulin like domains 3"/>
    <property type="match status" value="1"/>
</dbReference>
<dbReference type="SMART" id="SM00409">
    <property type="entry name" value="IG"/>
    <property type="match status" value="3"/>
</dbReference>
<feature type="chain" id="PRO_5031443119" description="Ig-like domain-containing protein" evidence="7">
    <location>
        <begin position="24"/>
        <end position="907"/>
    </location>
</feature>
<keyword evidence="2 7" id="KW-0732">Signal</keyword>
<evidence type="ECO:0000256" key="5">
    <source>
        <dbReference type="ARBA" id="ARBA00023180"/>
    </source>
</evidence>
<evidence type="ECO:0000256" key="1">
    <source>
        <dbReference type="ARBA" id="ARBA00022614"/>
    </source>
</evidence>
<dbReference type="GO" id="GO:0071944">
    <property type="term" value="C:cell periphery"/>
    <property type="evidence" value="ECO:0007669"/>
    <property type="project" value="UniProtKB-ARBA"/>
</dbReference>
<dbReference type="PANTHER" id="PTHR45842:SF21">
    <property type="entry name" value="IG-LIKE DOMAIN-CONTAINING PROTEIN"/>
    <property type="match status" value="1"/>
</dbReference>
<name>A0A7R9CHD4_TIMCR</name>
<dbReference type="InterPro" id="IPR050467">
    <property type="entry name" value="LRFN"/>
</dbReference>
<dbReference type="EMBL" id="OC317278">
    <property type="protein sequence ID" value="CAD7395861.1"/>
    <property type="molecule type" value="Genomic_DNA"/>
</dbReference>
<keyword evidence="1" id="KW-0433">Leucine-rich repeat</keyword>
<organism evidence="9">
    <name type="scientific">Timema cristinae</name>
    <name type="common">Walking stick</name>
    <dbReference type="NCBI Taxonomy" id="61476"/>
    <lineage>
        <taxon>Eukaryota</taxon>
        <taxon>Metazoa</taxon>
        <taxon>Ecdysozoa</taxon>
        <taxon>Arthropoda</taxon>
        <taxon>Hexapoda</taxon>
        <taxon>Insecta</taxon>
        <taxon>Pterygota</taxon>
        <taxon>Neoptera</taxon>
        <taxon>Polyneoptera</taxon>
        <taxon>Phasmatodea</taxon>
        <taxon>Timematodea</taxon>
        <taxon>Timematoidea</taxon>
        <taxon>Timematidae</taxon>
        <taxon>Timema</taxon>
    </lineage>
</organism>
<protein>
    <recommendedName>
        <fullName evidence="8">Ig-like domain-containing protein</fullName>
    </recommendedName>
</protein>
<dbReference type="FunFam" id="2.60.40.10:FF:000161">
    <property type="entry name" value="Leucine rich repeats and immunoglobulin like domains 2"/>
    <property type="match status" value="1"/>
</dbReference>
<dbReference type="SMART" id="SM00365">
    <property type="entry name" value="LRR_SD22"/>
    <property type="match status" value="9"/>
</dbReference>
<dbReference type="SMART" id="SM00408">
    <property type="entry name" value="IGc2"/>
    <property type="match status" value="3"/>
</dbReference>
<evidence type="ECO:0000256" key="6">
    <source>
        <dbReference type="SAM" id="MobiDB-lite"/>
    </source>
</evidence>
<keyword evidence="5" id="KW-0325">Glycoprotein</keyword>
<dbReference type="InterPro" id="IPR000483">
    <property type="entry name" value="Cys-rich_flank_reg_C"/>
</dbReference>
<dbReference type="Pfam" id="PF13855">
    <property type="entry name" value="LRR_8"/>
    <property type="match status" value="3"/>
</dbReference>
<sequence>MTHHTFIWVLFLKICDFTYLVETQTKSYECPSACSCLGEFIDCSKQDIVELPKDLPVWVENLDLSANLLRDNATDGLGNLSFLTDLKLSKNFLSRIPNLSNSNNVTYLSVSHNDISAINGSPLIDLPNLATLDLSNNQVTDIKVNNFLFGSNIHTLNLNNNRIISIEKGSLDNLGKLVELKLNRNHLSRFNKELFKHLKYLKVLDLNKNKFTEIEGLSFHGLEGLNILKLKHNSIVTLLDGAFWGLKNMTVLHLDFNNITTVTKGWLYGLTSLHQLSLSYNSISIIEQDGWEFCQQLVDLDLSHNKLEAIQRGTLQHLSKLKKLHLDSNKISYIAEGAFNNTPSLEVLELNHNRISWTIEDVNGAFISLKHLVKFGLASNHIKSINKNAFAGLEKIKMLDLRNNSVTSIQENAFEWMYNMEELLMNTTGLLCDCNLEWFPIWLKKSAFLNTVNTVCAYPEWLHHKSIVDVPSENFTCDDFPKPQIIEAPKTQVALKGDNITLHCRATSSSHIPMAFQWKKDNLDLKLGYSKQFARSPNGKTTEQNSELVLVNITDNEAGKYQCVVSNSYGTTYSSKFKISVLVYPMFTKVPVNVSEVAGSNARLECAATGQPPPQIAWQKDAGTDFPAARERRMHIMRSDDILFIVNIKAADTGVYSCTAKNQAGIIVANASLTVLEKPLFVKPMENKEVTAGEPIVLECMTSGSPKPKLTWTKDGGPLFTTERHFFTAEDQLLIIVATDPSDAGTYECEMTNKLGTQKGFSRLYVIPETDFKDSAPHLYMDTNSEHSSSKDSGTGDSAKRSSDDLLLENRLALALNGDSRQSLVIENCELDISSVPLRSNTHRTDHDRCIRTDSCMNGSHRWSAPHCGVVSPITSTKQCSYNSLPKNLPTLLGQQHSSQLESLGGH</sequence>
<dbReference type="InterPro" id="IPR032675">
    <property type="entry name" value="LRR_dom_sf"/>
</dbReference>
<dbReference type="SMART" id="SM00369">
    <property type="entry name" value="LRR_TYP"/>
    <property type="match status" value="12"/>
</dbReference>
<dbReference type="InterPro" id="IPR007110">
    <property type="entry name" value="Ig-like_dom"/>
</dbReference>
<evidence type="ECO:0000313" key="9">
    <source>
        <dbReference type="EMBL" id="CAD7395861.1"/>
    </source>
</evidence>
<evidence type="ECO:0000256" key="2">
    <source>
        <dbReference type="ARBA" id="ARBA00022729"/>
    </source>
</evidence>
<dbReference type="InterPro" id="IPR003598">
    <property type="entry name" value="Ig_sub2"/>
</dbReference>
<dbReference type="InterPro" id="IPR036179">
    <property type="entry name" value="Ig-like_dom_sf"/>
</dbReference>
<feature type="domain" description="Ig-like" evidence="8">
    <location>
        <begin position="483"/>
        <end position="580"/>
    </location>
</feature>
<feature type="region of interest" description="Disordered" evidence="6">
    <location>
        <begin position="776"/>
        <end position="802"/>
    </location>
</feature>
<dbReference type="InterPro" id="IPR013098">
    <property type="entry name" value="Ig_I-set"/>
</dbReference>
<feature type="domain" description="Ig-like" evidence="8">
    <location>
        <begin position="679"/>
        <end position="762"/>
    </location>
</feature>
<dbReference type="PROSITE" id="PS50835">
    <property type="entry name" value="IG_LIKE"/>
    <property type="match status" value="3"/>
</dbReference>
<evidence type="ECO:0000256" key="3">
    <source>
        <dbReference type="ARBA" id="ARBA00022737"/>
    </source>
</evidence>
<dbReference type="FunFam" id="3.80.10.10:FF:000023">
    <property type="entry name" value="Leucine rich repeats and immunoglobulin like domains 3"/>
    <property type="match status" value="1"/>
</dbReference>
<dbReference type="FunFam" id="3.80.10.10:FF:001164">
    <property type="entry name" value="GH01279p"/>
    <property type="match status" value="1"/>
</dbReference>
<dbReference type="SUPFAM" id="SSF48726">
    <property type="entry name" value="Immunoglobulin"/>
    <property type="match status" value="3"/>
</dbReference>
<dbReference type="InterPro" id="IPR003591">
    <property type="entry name" value="Leu-rich_rpt_typical-subtyp"/>
</dbReference>
<dbReference type="SMART" id="SM00082">
    <property type="entry name" value="LRRCT"/>
    <property type="match status" value="1"/>
</dbReference>
<dbReference type="InterPro" id="IPR001611">
    <property type="entry name" value="Leu-rich_rpt"/>
</dbReference>
<dbReference type="Pfam" id="PF13927">
    <property type="entry name" value="Ig_3"/>
    <property type="match status" value="1"/>
</dbReference>
<dbReference type="InterPro" id="IPR013783">
    <property type="entry name" value="Ig-like_fold"/>
</dbReference>
<keyword evidence="4" id="KW-1015">Disulfide bond</keyword>
<dbReference type="Gene3D" id="2.60.40.10">
    <property type="entry name" value="Immunoglobulins"/>
    <property type="match status" value="3"/>
</dbReference>
<evidence type="ECO:0000256" key="4">
    <source>
        <dbReference type="ARBA" id="ARBA00023157"/>
    </source>
</evidence>
<dbReference type="Gene3D" id="3.80.10.10">
    <property type="entry name" value="Ribonuclease Inhibitor"/>
    <property type="match status" value="3"/>
</dbReference>
<feature type="signal peptide" evidence="7">
    <location>
        <begin position="1"/>
        <end position="23"/>
    </location>
</feature>